<feature type="region of interest" description="Disordered" evidence="2">
    <location>
        <begin position="73"/>
        <end position="98"/>
    </location>
</feature>
<evidence type="ECO:0000256" key="2">
    <source>
        <dbReference type="SAM" id="MobiDB-lite"/>
    </source>
</evidence>
<evidence type="ECO:0000313" key="3">
    <source>
        <dbReference type="EMBL" id="TRX93202.1"/>
    </source>
</evidence>
<feature type="coiled-coil region" evidence="1">
    <location>
        <begin position="864"/>
        <end position="921"/>
    </location>
</feature>
<reference evidence="4" key="1">
    <citation type="submission" date="2019-06" db="EMBL/GenBank/DDBJ databases">
        <title>Draft genome sequence of the griseofulvin-producing fungus Xylaria cubensis strain G536.</title>
        <authorList>
            <person name="Mead M.E."/>
            <person name="Raja H.A."/>
            <person name="Steenwyk J.L."/>
            <person name="Knowles S.L."/>
            <person name="Oberlies N.H."/>
            <person name="Rokas A."/>
        </authorList>
    </citation>
    <scope>NUCLEOTIDE SEQUENCE [LARGE SCALE GENOMIC DNA]</scope>
    <source>
        <strain evidence="4">G536</strain>
    </source>
</reference>
<sequence>MELNDKDDAYEERLRCRSASRERCLSGCEYKDPGWSKYWDLLPESDNVSGLTDSFSTEADDAIKAWIDVLPQESQARQDKNAPKKNAPKKNAPLHSDATNAVVESLTNMARHDTSRSKADWLPYQGTRTLPTKAVHGRYIVGHKDSDWFVQLAHVMDNTTPKTVQSKMFLKFYIFIRDFMPQGLVDNLAHIKGQDVMDHLLCHAEYAPSRHKVSKAANQAFTELEKWMGDHSHWRSSLNQAKTEPKTREGGERKDWKAPGLHSPAGLLALLVIAHPNPDSPYREWIGRLEIDWMMLQPRGTLNVQHGFWKGVNANNVYDIFSAEEARQPKISSLVSYTDLFQNFEQARKDIRPSQAKVSAQQIVETAVLKSHLHPDPDTTKGVTELKAWLLGKLADSQRDDSLHQWCRHWEGRVDAVLNFEEQVIVQSLFVQSLRRLVSFDSTPAARSYMLLDMDEAELQPERTFAEEEMSKLRQALETVTYYRPCREVNNKLLVAGNHHQAMKETINELWAQQAYLFLQILRETVVYHADWKSVMILEAQRTRVVLDSFLDTHTPKNNKPWYGKKDVIWNEETIKILKLTRWQLRALVAPGAFGILTDWQARVFHQKFCRDHSEPTKKNTANSINPSSIDLSSIDLSLYKVMSVVKNDVFTVEEHESLYKLFGNLCKPWPLTIIKPYVFTQGPTEEGMSELAQPSAKPMSIPASPSPTAAVHKVAQDLTPATARADEAQLDKPHLVAPPTTLEERVNLIGWKNSQSSLEREAFIGKKSKKRAASPDHRHSKAIKLDFTLEELSKERQLFREEVQAEMRTAREELHALMTSNTKGLQDRIQDVIEATENEAVAIKSVVDASVQVIEGIVKTKQHNELLLQVQQAQAQLEDISVEKVFELQNKLHRQTQAQAEEHQIELRTMQEDVKKIRMLMEKPPQATSQDYPAPRAPSKSTANFVIRPTLLFHGLETLSILGTPFSMGDLARWRFNPLYQPESLEAKTVFDVNVDVNVMPLSYYSLVCYKVE</sequence>
<feature type="coiled-coil region" evidence="1">
    <location>
        <begin position="790"/>
        <end position="821"/>
    </location>
</feature>
<comment type="caution">
    <text evidence="3">The sequence shown here is derived from an EMBL/GenBank/DDBJ whole genome shotgun (WGS) entry which is preliminary data.</text>
</comment>
<keyword evidence="1" id="KW-0175">Coiled coil</keyword>
<evidence type="ECO:0000256" key="1">
    <source>
        <dbReference type="SAM" id="Coils"/>
    </source>
</evidence>
<dbReference type="EMBL" id="VFLP01000030">
    <property type="protein sequence ID" value="TRX93202.1"/>
    <property type="molecule type" value="Genomic_DNA"/>
</dbReference>
<dbReference type="AlphaFoldDB" id="A0A553HZ23"/>
<organism evidence="3 4">
    <name type="scientific">Xylaria flabelliformis</name>
    <dbReference type="NCBI Taxonomy" id="2512241"/>
    <lineage>
        <taxon>Eukaryota</taxon>
        <taxon>Fungi</taxon>
        <taxon>Dikarya</taxon>
        <taxon>Ascomycota</taxon>
        <taxon>Pezizomycotina</taxon>
        <taxon>Sordariomycetes</taxon>
        <taxon>Xylariomycetidae</taxon>
        <taxon>Xylariales</taxon>
        <taxon>Xylariaceae</taxon>
        <taxon>Xylaria</taxon>
    </lineage>
</organism>
<keyword evidence="4" id="KW-1185">Reference proteome</keyword>
<proteinExistence type="predicted"/>
<feature type="compositionally biased region" description="Basic and acidic residues" evidence="2">
    <location>
        <begin position="243"/>
        <end position="257"/>
    </location>
</feature>
<gene>
    <name evidence="3" type="ORF">FHL15_005781</name>
</gene>
<name>A0A553HZ23_9PEZI</name>
<accession>A0A553HZ23</accession>
<feature type="region of interest" description="Disordered" evidence="2">
    <location>
        <begin position="233"/>
        <end position="257"/>
    </location>
</feature>
<protein>
    <submittedName>
        <fullName evidence="3">Uncharacterized protein</fullName>
    </submittedName>
</protein>
<evidence type="ECO:0000313" key="4">
    <source>
        <dbReference type="Proteomes" id="UP000319160"/>
    </source>
</evidence>
<dbReference type="Proteomes" id="UP000319160">
    <property type="component" value="Unassembled WGS sequence"/>
</dbReference>
<dbReference type="OrthoDB" id="4775418at2759"/>